<dbReference type="InterPro" id="IPR017451">
    <property type="entry name" value="F-box-assoc_interact_dom"/>
</dbReference>
<feature type="compositionally biased region" description="Polar residues" evidence="1">
    <location>
        <begin position="263"/>
        <end position="272"/>
    </location>
</feature>
<dbReference type="GO" id="GO:0003676">
    <property type="term" value="F:nucleic acid binding"/>
    <property type="evidence" value="ECO:0007669"/>
    <property type="project" value="InterPro"/>
</dbReference>
<dbReference type="EMBL" id="JAEFBK010000006">
    <property type="protein sequence ID" value="KAG7594343.1"/>
    <property type="molecule type" value="Genomic_DNA"/>
</dbReference>
<dbReference type="PANTHER" id="PTHR31111:SF130">
    <property type="entry name" value="F-BOX ASSOCIATED UBIQUITINATION EFFECTOR FAMILY PROTEIN"/>
    <property type="match status" value="1"/>
</dbReference>
<evidence type="ECO:0000313" key="5">
    <source>
        <dbReference type="EMBL" id="KAG7594343.1"/>
    </source>
</evidence>
<dbReference type="GO" id="GO:0004523">
    <property type="term" value="F:RNA-DNA hybrid ribonuclease activity"/>
    <property type="evidence" value="ECO:0007669"/>
    <property type="project" value="InterPro"/>
</dbReference>
<evidence type="ECO:0000256" key="1">
    <source>
        <dbReference type="SAM" id="MobiDB-lite"/>
    </source>
</evidence>
<dbReference type="CDD" id="cd06222">
    <property type="entry name" value="RNase_H_like"/>
    <property type="match status" value="1"/>
</dbReference>
<proteinExistence type="predicted"/>
<dbReference type="Proteomes" id="UP000694240">
    <property type="component" value="Chromosome 6"/>
</dbReference>
<feature type="domain" description="RNase H type-1" evidence="4">
    <location>
        <begin position="295"/>
        <end position="417"/>
    </location>
</feature>
<keyword evidence="2" id="KW-0472">Membrane</keyword>
<feature type="transmembrane region" description="Helical" evidence="2">
    <location>
        <begin position="1242"/>
        <end position="1264"/>
    </location>
</feature>
<accession>A0A8T2C980</accession>
<keyword evidence="2" id="KW-0812">Transmembrane</keyword>
<dbReference type="PANTHER" id="PTHR31111">
    <property type="entry name" value="BNAA05G37150D PROTEIN-RELATED"/>
    <property type="match status" value="1"/>
</dbReference>
<name>A0A8T2C980_9BRAS</name>
<keyword evidence="2" id="KW-1133">Transmembrane helix</keyword>
<feature type="domain" description="F-box associated beta-propeller type 3" evidence="3">
    <location>
        <begin position="450"/>
        <end position="766"/>
    </location>
</feature>
<protein>
    <submittedName>
        <fullName evidence="5">Ribonuclease H-like superfamily</fullName>
    </submittedName>
</protein>
<evidence type="ECO:0000313" key="6">
    <source>
        <dbReference type="Proteomes" id="UP000694240"/>
    </source>
</evidence>
<gene>
    <name evidence="5" type="ORF">ISN45_Aa01g031020</name>
</gene>
<feature type="region of interest" description="Disordered" evidence="1">
    <location>
        <begin position="263"/>
        <end position="286"/>
    </location>
</feature>
<keyword evidence="6" id="KW-1185">Reference proteome</keyword>
<comment type="caution">
    <text evidence="5">The sequence shown here is derived from an EMBL/GenBank/DDBJ whole genome shotgun (WGS) entry which is preliminary data.</text>
</comment>
<evidence type="ECO:0000259" key="4">
    <source>
        <dbReference type="Pfam" id="PF13456"/>
    </source>
</evidence>
<evidence type="ECO:0000259" key="3">
    <source>
        <dbReference type="Pfam" id="PF08268"/>
    </source>
</evidence>
<dbReference type="NCBIfam" id="TIGR01640">
    <property type="entry name" value="F_box_assoc_1"/>
    <property type="match status" value="1"/>
</dbReference>
<dbReference type="InterPro" id="IPR044730">
    <property type="entry name" value="RNase_H-like_dom_plant"/>
</dbReference>
<dbReference type="Pfam" id="PF08268">
    <property type="entry name" value="FBA_3"/>
    <property type="match status" value="1"/>
</dbReference>
<dbReference type="InterPro" id="IPR013187">
    <property type="entry name" value="F-box-assoc_dom_typ3"/>
</dbReference>
<organism evidence="5 6">
    <name type="scientific">Arabidopsis thaliana x Arabidopsis arenosa</name>
    <dbReference type="NCBI Taxonomy" id="1240361"/>
    <lineage>
        <taxon>Eukaryota</taxon>
        <taxon>Viridiplantae</taxon>
        <taxon>Streptophyta</taxon>
        <taxon>Embryophyta</taxon>
        <taxon>Tracheophyta</taxon>
        <taxon>Spermatophyta</taxon>
        <taxon>Magnoliopsida</taxon>
        <taxon>eudicotyledons</taxon>
        <taxon>Gunneridae</taxon>
        <taxon>Pentapetalae</taxon>
        <taxon>rosids</taxon>
        <taxon>malvids</taxon>
        <taxon>Brassicales</taxon>
        <taxon>Brassicaceae</taxon>
        <taxon>Camelineae</taxon>
        <taxon>Arabidopsis</taxon>
    </lineage>
</organism>
<dbReference type="Pfam" id="PF13456">
    <property type="entry name" value="RVT_3"/>
    <property type="match status" value="1"/>
</dbReference>
<reference evidence="5 6" key="1">
    <citation type="submission" date="2020-12" db="EMBL/GenBank/DDBJ databases">
        <title>Concerted genomic and epigenomic changes stabilize Arabidopsis allopolyploids.</title>
        <authorList>
            <person name="Chen Z."/>
        </authorList>
    </citation>
    <scope>NUCLEOTIDE SEQUENCE [LARGE SCALE GENOMIC DNA]</scope>
    <source>
        <strain evidence="5">Allo738</strain>
        <tissue evidence="5">Leaf</tissue>
    </source>
</reference>
<dbReference type="InterPro" id="IPR002156">
    <property type="entry name" value="RNaseH_domain"/>
</dbReference>
<evidence type="ECO:0000256" key="2">
    <source>
        <dbReference type="SAM" id="Phobius"/>
    </source>
</evidence>
<dbReference type="AlphaFoldDB" id="A0A8T2C980"/>
<sequence length="1267" mass="147538">MSLPKKERGLGFKDLHNFNKALLAKQAWRIITNPSSLLARLYKGMYFPSTTYFQAKTGSQASYGWRSIQEGKLLLQKGLRSRLGDGTTTKVWEDPWAVWLPTLPPRPAHGPAIDADMVVADLWKNQREWDPNIFEGVLTPEDQQLARELYLSKYAEKDTYEWAYTQDARYTVRSGYWVATHVEVEEEERIEPPLGSVDLKQQFQQDKSLPPTKSLTPCWLIWRIWKSRNDFLFRKINRDPNTEARKGFEEANEWLEAQQNCHVKDSPNNQPEVNHRNSARNSQWEPPPPGWLKCNFDSGFIQGKEYTMTCWIIRDETGHMVSSGCAKLQKSYSALQAEALGFLHVLQVVWTRGHRCVWFEGDNSDQLVRLINTNGDHIKIGTLLYDIRQWRTKLPLSSLHHVNREKNAAADMLSKRASSINSMYETFTVPPTCRPHFTELFLTRSSAQPRLFFAIEKNGLWSFFSLPQHLRPYEKSSSSSLVVTAEFHMKFPPDNMTIYSRDDRRFSCGFASGLIYLYGMLTKEHYDGVPVICNPKTGHYATLPSLRRFRQAFSFLGFDPIDKQYKVLFMAYPCSPDHHKILTFGTGEMSWRRIKCSLRHSIASEGVCINGVVYYLGDTSECFMTGFVVVCFDVRSETFSFIYPESYCELINYKGKLGLVFYDDYVEDAIELRLWVLEDEERHEWSKYAYTLRDDKFLVHYVSIVGVTGTGEIVLSMTDYISKQPFYVFYFNPERNILQRVEIQGFGEYHEALGNRSRVYVFVDNVFGNDCSRFYAFADHVEDVNVIDSKLLKSNIYEDTYPKRILDLSLSDKQAIASFSSKTPRYTDVSGRRRLLRRRLAFFSALDFSFLSPYIDSDNPIVFNIQPMRAIMMIAKENSDPIRFFVTWVTVFCLSGDVEASILLAHSLEVTISILNFMIHDDADFLSCRAFFRRPLLCYCRRFVSDYVPFSVSNQLIIIGPRMKWRFRVLSFPSAFWFGDEIWIFDPGIVGSRIDNEGKLMSCFMQTPVHNTVSRQGQRIWWRVISLSLIFRIYSSKLLPCLSLSIKEFGRLSIVSLRLWGCQSGTRFMRWYSSLHQSWTLTITKNDVILKWKRCNRRSIAKLWKRITSYGEIVTEGVCRSTHEKCVDRHKSGTGTTGEVGVFFFSELVLVDAMNRMRIRRSDQQHVWVYGTITITHISFFKRVPKSIVLRCNRWIADFVFRKRKRWYIDKKQMFPKLESHTRLTDMTRATKHIIRIAAPKLLCFIVTIIFDCIFLIMCNITIFGSY</sequence>